<organism evidence="2 3">
    <name type="scientific">Trypanosoma rangeli</name>
    <dbReference type="NCBI Taxonomy" id="5698"/>
    <lineage>
        <taxon>Eukaryota</taxon>
        <taxon>Discoba</taxon>
        <taxon>Euglenozoa</taxon>
        <taxon>Kinetoplastea</taxon>
        <taxon>Metakinetoplastina</taxon>
        <taxon>Trypanosomatida</taxon>
        <taxon>Trypanosomatidae</taxon>
        <taxon>Trypanosoma</taxon>
        <taxon>Herpetosoma</taxon>
    </lineage>
</organism>
<feature type="transmembrane region" description="Helical" evidence="1">
    <location>
        <begin position="58"/>
        <end position="75"/>
    </location>
</feature>
<keyword evidence="1" id="KW-0812">Transmembrane</keyword>
<dbReference type="GeneID" id="40325319"/>
<protein>
    <submittedName>
        <fullName evidence="2">Uncharacterized protein</fullName>
    </submittedName>
</protein>
<dbReference type="EMBL" id="MKGL01000028">
    <property type="protein sequence ID" value="RNF10683.1"/>
    <property type="molecule type" value="Genomic_DNA"/>
</dbReference>
<evidence type="ECO:0000313" key="3">
    <source>
        <dbReference type="Proteomes" id="UP000283634"/>
    </source>
</evidence>
<dbReference type="RefSeq" id="XP_029241701.1">
    <property type="nucleotide sequence ID" value="XM_029378432.1"/>
</dbReference>
<keyword evidence="3" id="KW-1185">Reference proteome</keyword>
<sequence>MNVFFFECDTRIDQQLSRRCCIFYGASYNTMLLLNSPLGGRLMRGYNTFFQAFLSLRNMPSVVATGVVVLLSALLHRVEPFLERIAELLLANRTTRRSSDFAAIQIGFESGWNSNRTPGWLLDVMRAAPAFSLGLERNYVHVEVPIRHLTERKPEELNEGY</sequence>
<proteinExistence type="predicted"/>
<feature type="transmembrane region" description="Helical" evidence="1">
    <location>
        <begin position="21"/>
        <end position="38"/>
    </location>
</feature>
<reference evidence="2 3" key="1">
    <citation type="journal article" date="2018" name="BMC Genomics">
        <title>Genomic comparison of Trypanosoma conorhini and Trypanosoma rangeli to Trypanosoma cruzi strains of high and low virulence.</title>
        <authorList>
            <person name="Bradwell K.R."/>
            <person name="Koparde V.N."/>
            <person name="Matveyev A.V."/>
            <person name="Serrano M.G."/>
            <person name="Alves J.M."/>
            <person name="Parikh H."/>
            <person name="Huang B."/>
            <person name="Lee V."/>
            <person name="Espinosa-Alvarez O."/>
            <person name="Ortiz P.A."/>
            <person name="Costa-Martins A.G."/>
            <person name="Teixeira M.M."/>
            <person name="Buck G.A."/>
        </authorList>
    </citation>
    <scope>NUCLEOTIDE SEQUENCE [LARGE SCALE GENOMIC DNA]</scope>
    <source>
        <strain evidence="2 3">AM80</strain>
    </source>
</reference>
<dbReference type="AlphaFoldDB" id="A0A3R7P0F1"/>
<keyword evidence="1" id="KW-0472">Membrane</keyword>
<accession>A0A3R7P0F1</accession>
<gene>
    <name evidence="2" type="ORF">TraAM80_01386</name>
</gene>
<keyword evidence="1" id="KW-1133">Transmembrane helix</keyword>
<name>A0A3R7P0F1_TRYRA</name>
<evidence type="ECO:0000256" key="1">
    <source>
        <dbReference type="SAM" id="Phobius"/>
    </source>
</evidence>
<evidence type="ECO:0000313" key="2">
    <source>
        <dbReference type="EMBL" id="RNF10683.1"/>
    </source>
</evidence>
<dbReference type="Proteomes" id="UP000283634">
    <property type="component" value="Unassembled WGS sequence"/>
</dbReference>
<comment type="caution">
    <text evidence="2">The sequence shown here is derived from an EMBL/GenBank/DDBJ whole genome shotgun (WGS) entry which is preliminary data.</text>
</comment>
<dbReference type="OrthoDB" id="252416at2759"/>